<dbReference type="Proteomes" id="UP000316988">
    <property type="component" value="Unassembled WGS sequence"/>
</dbReference>
<comment type="caution">
    <text evidence="7">The sequence shown here is derived from an EMBL/GenBank/DDBJ whole genome shotgun (WGS) entry which is preliminary data.</text>
</comment>
<gene>
    <name evidence="7" type="ORF">FNM00_17650</name>
</gene>
<dbReference type="EMBL" id="VLNT01000027">
    <property type="protein sequence ID" value="TSD54275.1"/>
    <property type="molecule type" value="Genomic_DNA"/>
</dbReference>
<dbReference type="Pfam" id="PF04932">
    <property type="entry name" value="Wzy_C"/>
    <property type="match status" value="1"/>
</dbReference>
<keyword evidence="8" id="KW-1185">Reference proteome</keyword>
<accession>A0A554RJH1</accession>
<feature type="transmembrane region" description="Helical" evidence="5">
    <location>
        <begin position="224"/>
        <end position="241"/>
    </location>
</feature>
<feature type="transmembrane region" description="Helical" evidence="5">
    <location>
        <begin position="356"/>
        <end position="379"/>
    </location>
</feature>
<feature type="transmembrane region" description="Helical" evidence="5">
    <location>
        <begin position="39"/>
        <end position="60"/>
    </location>
</feature>
<feature type="domain" description="O-antigen ligase-related" evidence="6">
    <location>
        <begin position="208"/>
        <end position="367"/>
    </location>
</feature>
<dbReference type="OrthoDB" id="4578889at2"/>
<keyword evidence="4 5" id="KW-0472">Membrane</keyword>
<feature type="transmembrane region" description="Helical" evidence="5">
    <location>
        <begin position="72"/>
        <end position="92"/>
    </location>
</feature>
<keyword evidence="2 5" id="KW-0812">Transmembrane</keyword>
<dbReference type="PANTHER" id="PTHR37422">
    <property type="entry name" value="TEICHURONIC ACID BIOSYNTHESIS PROTEIN TUAE"/>
    <property type="match status" value="1"/>
</dbReference>
<dbReference type="InterPro" id="IPR007016">
    <property type="entry name" value="O-antigen_ligase-rel_domated"/>
</dbReference>
<dbReference type="RefSeq" id="WP_143914855.1">
    <property type="nucleotide sequence ID" value="NZ_VLNT01000027.1"/>
</dbReference>
<feature type="transmembrane region" description="Helical" evidence="5">
    <location>
        <begin position="104"/>
        <end position="122"/>
    </location>
</feature>
<feature type="transmembrane region" description="Helical" evidence="5">
    <location>
        <begin position="391"/>
        <end position="412"/>
    </location>
</feature>
<feature type="transmembrane region" description="Helical" evidence="5">
    <location>
        <begin position="248"/>
        <end position="266"/>
    </location>
</feature>
<organism evidence="7 8">
    <name type="scientific">Aeromicrobium piscarium</name>
    <dbReference type="NCBI Taxonomy" id="2590901"/>
    <lineage>
        <taxon>Bacteria</taxon>
        <taxon>Bacillati</taxon>
        <taxon>Actinomycetota</taxon>
        <taxon>Actinomycetes</taxon>
        <taxon>Propionibacteriales</taxon>
        <taxon>Nocardioidaceae</taxon>
        <taxon>Aeromicrobium</taxon>
    </lineage>
</organism>
<dbReference type="InterPro" id="IPR051533">
    <property type="entry name" value="WaaL-like"/>
</dbReference>
<evidence type="ECO:0000256" key="1">
    <source>
        <dbReference type="ARBA" id="ARBA00004141"/>
    </source>
</evidence>
<dbReference type="PANTHER" id="PTHR37422:SF13">
    <property type="entry name" value="LIPOPOLYSACCHARIDE BIOSYNTHESIS PROTEIN PA4999-RELATED"/>
    <property type="match status" value="1"/>
</dbReference>
<evidence type="ECO:0000256" key="3">
    <source>
        <dbReference type="ARBA" id="ARBA00022989"/>
    </source>
</evidence>
<protein>
    <recommendedName>
        <fullName evidence="6">O-antigen ligase-related domain-containing protein</fullName>
    </recommendedName>
</protein>
<evidence type="ECO:0000256" key="4">
    <source>
        <dbReference type="ARBA" id="ARBA00023136"/>
    </source>
</evidence>
<evidence type="ECO:0000259" key="6">
    <source>
        <dbReference type="Pfam" id="PF04932"/>
    </source>
</evidence>
<sequence length="460" mass="49554">MGQRYSAQEDSKAKRIVGTTVVAFVLAFSRWGTTLGVNPLFISDILIAFILTHMLVTRGIKGSRPRIDGFQGVTYLFAIFFGFIAIRVLLSLGQAGILDWLRDAVPFLYGALAFVSAASLARSSKSDRAATVRVFRWALTIHMLWFSVVALSGNESGFSIAGPFASSPIFQVRPDIDVALVAIAAGLNLRQAILVSSRRFWNIAGIALGVFVVFTTTATRAGQISLLLALALSFAFTYAGSREAKGRQLAMAFATPVILLAVLIGLPTTTAGERLIATIMPDSISGSRAEMNAQGTQQARERTWETVIEWTNDDPLRAAVGSGFGNDFLAQSGTKKFLEGTTYTNVRSPHNWFVGVYARLGAIGIFLASLWMAQLVAIAWRRRQDIGDDDLLAFSTLSIAAIIPVASLGVVLEAPFGAIPFFWSAGVIMASRAGARKPDSSLVMGRHVDITRAAARQHNS</sequence>
<dbReference type="AlphaFoldDB" id="A0A554RJH1"/>
<evidence type="ECO:0000256" key="2">
    <source>
        <dbReference type="ARBA" id="ARBA00022692"/>
    </source>
</evidence>
<evidence type="ECO:0000313" key="8">
    <source>
        <dbReference type="Proteomes" id="UP000316988"/>
    </source>
</evidence>
<dbReference type="GO" id="GO:0016020">
    <property type="term" value="C:membrane"/>
    <property type="evidence" value="ECO:0007669"/>
    <property type="project" value="UniProtKB-SubCell"/>
</dbReference>
<evidence type="ECO:0000256" key="5">
    <source>
        <dbReference type="SAM" id="Phobius"/>
    </source>
</evidence>
<feature type="transmembrane region" description="Helical" evidence="5">
    <location>
        <begin position="201"/>
        <end position="218"/>
    </location>
</feature>
<proteinExistence type="predicted"/>
<comment type="subcellular location">
    <subcellularLocation>
        <location evidence="1">Membrane</location>
        <topology evidence="1">Multi-pass membrane protein</topology>
    </subcellularLocation>
</comment>
<reference evidence="7 8" key="1">
    <citation type="submission" date="2019-07" db="EMBL/GenBank/DDBJ databases">
        <authorList>
            <person name="Zhao L.H."/>
        </authorList>
    </citation>
    <scope>NUCLEOTIDE SEQUENCE [LARGE SCALE GENOMIC DNA]</scope>
    <source>
        <strain evidence="7 8">Co35</strain>
    </source>
</reference>
<evidence type="ECO:0000313" key="7">
    <source>
        <dbReference type="EMBL" id="TSD54275.1"/>
    </source>
</evidence>
<feature type="transmembrane region" description="Helical" evidence="5">
    <location>
        <begin position="16"/>
        <end position="33"/>
    </location>
</feature>
<name>A0A554RJH1_9ACTN</name>
<keyword evidence="3 5" id="KW-1133">Transmembrane helix</keyword>